<feature type="compositionally biased region" description="Polar residues" evidence="1">
    <location>
        <begin position="372"/>
        <end position="388"/>
    </location>
</feature>
<dbReference type="GO" id="GO:0016301">
    <property type="term" value="F:kinase activity"/>
    <property type="evidence" value="ECO:0007669"/>
    <property type="project" value="UniProtKB-KW"/>
</dbReference>
<dbReference type="InterPro" id="IPR011009">
    <property type="entry name" value="Kinase-like_dom_sf"/>
</dbReference>
<dbReference type="AlphaFoldDB" id="A0A9N8HDT4"/>
<feature type="compositionally biased region" description="Polar residues" evidence="1">
    <location>
        <begin position="338"/>
        <end position="358"/>
    </location>
</feature>
<feature type="domain" description="ABC1 atypical kinase-like" evidence="2">
    <location>
        <begin position="148"/>
        <end position="334"/>
    </location>
</feature>
<dbReference type="Proteomes" id="UP001153069">
    <property type="component" value="Unassembled WGS sequence"/>
</dbReference>
<dbReference type="CDD" id="cd05121">
    <property type="entry name" value="ABC1_ADCK3-like"/>
    <property type="match status" value="1"/>
</dbReference>
<name>A0A9N8HDT4_9STRA</name>
<dbReference type="InterPro" id="IPR004147">
    <property type="entry name" value="ABC1_dom"/>
</dbReference>
<evidence type="ECO:0000259" key="2">
    <source>
        <dbReference type="Pfam" id="PF03109"/>
    </source>
</evidence>
<keyword evidence="3" id="KW-0418">Kinase</keyword>
<dbReference type="EMBL" id="CAICTM010000270">
    <property type="protein sequence ID" value="CAB9506578.1"/>
    <property type="molecule type" value="Genomic_DNA"/>
</dbReference>
<dbReference type="InterPro" id="IPR051130">
    <property type="entry name" value="Mito_struct-func_regulator"/>
</dbReference>
<gene>
    <name evidence="3" type="ORF">SEMRO_271_G104660.1</name>
</gene>
<feature type="region of interest" description="Disordered" evidence="1">
    <location>
        <begin position="338"/>
        <end position="388"/>
    </location>
</feature>
<dbReference type="SUPFAM" id="SSF56112">
    <property type="entry name" value="Protein kinase-like (PK-like)"/>
    <property type="match status" value="1"/>
</dbReference>
<organism evidence="3 4">
    <name type="scientific">Seminavis robusta</name>
    <dbReference type="NCBI Taxonomy" id="568900"/>
    <lineage>
        <taxon>Eukaryota</taxon>
        <taxon>Sar</taxon>
        <taxon>Stramenopiles</taxon>
        <taxon>Ochrophyta</taxon>
        <taxon>Bacillariophyta</taxon>
        <taxon>Bacillariophyceae</taxon>
        <taxon>Bacillariophycidae</taxon>
        <taxon>Naviculales</taxon>
        <taxon>Naviculaceae</taxon>
        <taxon>Seminavis</taxon>
    </lineage>
</organism>
<dbReference type="Pfam" id="PF03109">
    <property type="entry name" value="ABC1"/>
    <property type="match status" value="2"/>
</dbReference>
<keyword evidence="3" id="KW-0808">Transferase</keyword>
<dbReference type="PANTHER" id="PTHR43173">
    <property type="entry name" value="ABC1 FAMILY PROTEIN"/>
    <property type="match status" value="1"/>
</dbReference>
<feature type="domain" description="ABC1 atypical kinase-like" evidence="2">
    <location>
        <begin position="467"/>
        <end position="545"/>
    </location>
</feature>
<protein>
    <submittedName>
        <fullName evidence="3">AarF domain-containing protein kinase 1</fullName>
    </submittedName>
</protein>
<evidence type="ECO:0000313" key="3">
    <source>
        <dbReference type="EMBL" id="CAB9506578.1"/>
    </source>
</evidence>
<dbReference type="OrthoDB" id="427480at2759"/>
<sequence length="686" mass="76936">MLRVGLQRVARGTAQVVSGSALVATTGVAAYVSTEQGRGMRRELLFWKGVAPVVFDYYWNFASSSPYVKYQKYLEQQGDKEVNEQESKKLQELHERHAPEILNVLLELKGLYVKLGQVLSVTTLPIPESYRSKFRTLQSDVPGWEAFEESVKPVLERELNRPIEEIFESIDPVPCGAASIGQAHKAVLRANDNDNNVDDDEDRQVIIKIQYPDASWQIPADIQCVGDFLKICVFFGVVDESAANLSFNEFSRQFIAELDYDQERRNLQDIYQSSLDPKAPYQRRGVVVPQVYPELCTSKIITMTYLPGPKLEEEARRQLQALGIDTKKGLRSLVRTSADTNSQKANEQAFANGNQSARDVNDDTLENDPETESTQSQNDADSSTLASQGSWQRTAAQIGSKLVSVNSLLGTVRMARRVQLWCTVLSVKSIDILSETPLLGSMVPSSLHTWAEDHSTASKQSERMALTKEWIDALFDVHGHQIFNLGCFNADAHPGNILVVEDENSSKPKLGLIDFGQCRRLTRREQAQVARLLVSVANNEPDEVIAAAFRDMGIQTKNDSTEFLSKFAKLMFGPLQSYHLDHAWHKELHKQDGVTYFPNQLSLVYRTSMLLRGLAVSLQFNVSVGDLWKEQALEALDRYDSTLTVEEAYEMAPVASHPARKGVLVIRRETAKELVQDMQESTVASR</sequence>
<dbReference type="PANTHER" id="PTHR43173:SF34">
    <property type="entry name" value="ABC1 ATYPICAL KINASE-LIKE DOMAIN-CONTAINING PROTEIN"/>
    <property type="match status" value="1"/>
</dbReference>
<dbReference type="Gene3D" id="1.10.510.10">
    <property type="entry name" value="Transferase(Phosphotransferase) domain 1"/>
    <property type="match status" value="1"/>
</dbReference>
<reference evidence="3" key="1">
    <citation type="submission" date="2020-06" db="EMBL/GenBank/DDBJ databases">
        <authorList>
            <consortium name="Plant Systems Biology data submission"/>
        </authorList>
    </citation>
    <scope>NUCLEOTIDE SEQUENCE</scope>
    <source>
        <strain evidence="3">D6</strain>
    </source>
</reference>
<comment type="caution">
    <text evidence="3">The sequence shown here is derived from an EMBL/GenBank/DDBJ whole genome shotgun (WGS) entry which is preliminary data.</text>
</comment>
<evidence type="ECO:0000313" key="4">
    <source>
        <dbReference type="Proteomes" id="UP001153069"/>
    </source>
</evidence>
<feature type="compositionally biased region" description="Acidic residues" evidence="1">
    <location>
        <begin position="362"/>
        <end position="371"/>
    </location>
</feature>
<keyword evidence="4" id="KW-1185">Reference proteome</keyword>
<proteinExistence type="predicted"/>
<accession>A0A9N8HDT4</accession>
<evidence type="ECO:0000256" key="1">
    <source>
        <dbReference type="SAM" id="MobiDB-lite"/>
    </source>
</evidence>